<dbReference type="GO" id="GO:0000774">
    <property type="term" value="F:adenyl-nucleotide exchange factor activity"/>
    <property type="evidence" value="ECO:0007669"/>
    <property type="project" value="InterPro"/>
</dbReference>
<dbReference type="PANTHER" id="PTHR21237">
    <property type="entry name" value="GRPE PROTEIN"/>
    <property type="match status" value="1"/>
</dbReference>
<dbReference type="InterPro" id="IPR000740">
    <property type="entry name" value="GrpE"/>
</dbReference>
<feature type="region of interest" description="Disordered" evidence="14">
    <location>
        <begin position="1"/>
        <end position="44"/>
    </location>
</feature>
<evidence type="ECO:0000256" key="9">
    <source>
        <dbReference type="ARBA" id="ARBA00076414"/>
    </source>
</evidence>
<evidence type="ECO:0000313" key="16">
    <source>
        <dbReference type="Proteomes" id="UP000641646"/>
    </source>
</evidence>
<proteinExistence type="inferred from homology"/>
<dbReference type="PANTHER" id="PTHR21237:SF23">
    <property type="entry name" value="GRPE PROTEIN HOMOLOG, MITOCHONDRIAL"/>
    <property type="match status" value="1"/>
</dbReference>
<evidence type="ECO:0000256" key="2">
    <source>
        <dbReference type="ARBA" id="ARBA00009054"/>
    </source>
</evidence>
<dbReference type="SUPFAM" id="SSF51064">
    <property type="entry name" value="Head domain of nucleotide exchange factor GrpE"/>
    <property type="match status" value="1"/>
</dbReference>
<dbReference type="CDD" id="cd00446">
    <property type="entry name" value="GrpE"/>
    <property type="match status" value="1"/>
</dbReference>
<accession>A0A926ZHX7</accession>
<dbReference type="NCBIfam" id="NF010738">
    <property type="entry name" value="PRK14140.1"/>
    <property type="match status" value="1"/>
</dbReference>
<evidence type="ECO:0000256" key="4">
    <source>
        <dbReference type="ARBA" id="ARBA00022490"/>
    </source>
</evidence>
<evidence type="ECO:0000256" key="5">
    <source>
        <dbReference type="ARBA" id="ARBA00023016"/>
    </source>
</evidence>
<dbReference type="PRINTS" id="PR00773">
    <property type="entry name" value="GRPEPROTEIN"/>
</dbReference>
<dbReference type="Gene3D" id="2.30.22.10">
    <property type="entry name" value="Head domain of nucleotide exchange factor GrpE"/>
    <property type="match status" value="1"/>
</dbReference>
<keyword evidence="16" id="KW-1185">Reference proteome</keyword>
<gene>
    <name evidence="10 15" type="primary">grpE</name>
    <name evidence="15" type="ORF">H6G03_16410</name>
</gene>
<reference evidence="15" key="1">
    <citation type="journal article" date="2015" name="ISME J.">
        <title>Draft Genome Sequence of Streptomyces incarnatus NRRL8089, which Produces the Nucleoside Antibiotic Sinefungin.</title>
        <authorList>
            <person name="Oshima K."/>
            <person name="Hattori M."/>
            <person name="Shimizu H."/>
            <person name="Fukuda K."/>
            <person name="Nemoto M."/>
            <person name="Inagaki K."/>
            <person name="Tamura T."/>
        </authorList>
    </citation>
    <scope>NUCLEOTIDE SEQUENCE</scope>
    <source>
        <strain evidence="15">FACHB-1375</strain>
    </source>
</reference>
<evidence type="ECO:0000256" key="10">
    <source>
        <dbReference type="HAMAP-Rule" id="MF_01151"/>
    </source>
</evidence>
<dbReference type="NCBIfam" id="NF010741">
    <property type="entry name" value="PRK14143.1"/>
    <property type="match status" value="1"/>
</dbReference>
<reference evidence="15" key="2">
    <citation type="submission" date="2020-08" db="EMBL/GenBank/DDBJ databases">
        <authorList>
            <person name="Chen M."/>
            <person name="Teng W."/>
            <person name="Zhao L."/>
            <person name="Hu C."/>
            <person name="Zhou Y."/>
            <person name="Han B."/>
            <person name="Song L."/>
            <person name="Shu W."/>
        </authorList>
    </citation>
    <scope>NUCLEOTIDE SEQUENCE</scope>
    <source>
        <strain evidence="15">FACHB-1375</strain>
    </source>
</reference>
<sequence>MIDEVKQTDKTENPTRDTPEEILSDSATAKMDSQAKPGLNSEEVAIEENILSEVEAEADTYDREEIEAEIAALEQEVETLKAQLEERTNQYVRIAADFENFRKRTHKEKEELELQVKCATINELLPVVDNFERARSQIKTQTEQEKSIHESYQSVYKQLVGSLKRLGVSPMRPKGKEFDPNLHDAVMREQTDEYPEGTVIEELMPGYYLGEKVLRHAMVKVAAAPEPVVTSEESQAQSSES</sequence>
<feature type="compositionally biased region" description="Basic and acidic residues" evidence="14">
    <location>
        <begin position="1"/>
        <end position="19"/>
    </location>
</feature>
<evidence type="ECO:0000256" key="11">
    <source>
        <dbReference type="RuleBase" id="RU000639"/>
    </source>
</evidence>
<dbReference type="GO" id="GO:0006457">
    <property type="term" value="P:protein folding"/>
    <property type="evidence" value="ECO:0007669"/>
    <property type="project" value="InterPro"/>
</dbReference>
<organism evidence="15 16">
    <name type="scientific">Aerosakkonema funiforme FACHB-1375</name>
    <dbReference type="NCBI Taxonomy" id="2949571"/>
    <lineage>
        <taxon>Bacteria</taxon>
        <taxon>Bacillati</taxon>
        <taxon>Cyanobacteriota</taxon>
        <taxon>Cyanophyceae</taxon>
        <taxon>Oscillatoriophycideae</taxon>
        <taxon>Aerosakkonematales</taxon>
        <taxon>Aerosakkonemataceae</taxon>
        <taxon>Aerosakkonema</taxon>
    </lineage>
</organism>
<dbReference type="HAMAP" id="MF_01151">
    <property type="entry name" value="GrpE"/>
    <property type="match status" value="1"/>
</dbReference>
<dbReference type="GO" id="GO:0051087">
    <property type="term" value="F:protein-folding chaperone binding"/>
    <property type="evidence" value="ECO:0007669"/>
    <property type="project" value="InterPro"/>
</dbReference>
<dbReference type="Proteomes" id="UP000641646">
    <property type="component" value="Unassembled WGS sequence"/>
</dbReference>
<dbReference type="RefSeq" id="WP_190465600.1">
    <property type="nucleotide sequence ID" value="NZ_JACJPW010000040.1"/>
</dbReference>
<dbReference type="FunFam" id="2.30.22.10:FF:000001">
    <property type="entry name" value="Protein GrpE"/>
    <property type="match status" value="1"/>
</dbReference>
<keyword evidence="4 10" id="KW-0963">Cytoplasm</keyword>
<dbReference type="InterPro" id="IPR009012">
    <property type="entry name" value="GrpE_head"/>
</dbReference>
<dbReference type="GO" id="GO:0005737">
    <property type="term" value="C:cytoplasm"/>
    <property type="evidence" value="ECO:0007669"/>
    <property type="project" value="UniProtKB-SubCell"/>
</dbReference>
<evidence type="ECO:0000256" key="8">
    <source>
        <dbReference type="ARBA" id="ARBA00072274"/>
    </source>
</evidence>
<comment type="similarity">
    <text evidence="2 10 12">Belongs to the GrpE family.</text>
</comment>
<evidence type="ECO:0000256" key="14">
    <source>
        <dbReference type="SAM" id="MobiDB-lite"/>
    </source>
</evidence>
<evidence type="ECO:0000256" key="12">
    <source>
        <dbReference type="RuleBase" id="RU004478"/>
    </source>
</evidence>
<dbReference type="Gene3D" id="3.90.20.20">
    <property type="match status" value="1"/>
</dbReference>
<dbReference type="GO" id="GO:0051082">
    <property type="term" value="F:unfolded protein binding"/>
    <property type="evidence" value="ECO:0007669"/>
    <property type="project" value="TreeGrafter"/>
</dbReference>
<comment type="subunit">
    <text evidence="3 10">Homodimer.</text>
</comment>
<evidence type="ECO:0000256" key="7">
    <source>
        <dbReference type="ARBA" id="ARBA00053401"/>
    </source>
</evidence>
<keyword evidence="5 10" id="KW-0346">Stress response</keyword>
<evidence type="ECO:0000313" key="15">
    <source>
        <dbReference type="EMBL" id="MBD2182662.1"/>
    </source>
</evidence>
<dbReference type="GO" id="GO:0042803">
    <property type="term" value="F:protein homodimerization activity"/>
    <property type="evidence" value="ECO:0007669"/>
    <property type="project" value="InterPro"/>
</dbReference>
<name>A0A926ZHX7_9CYAN</name>
<dbReference type="SUPFAM" id="SSF58014">
    <property type="entry name" value="Coiled-coil domain of nucleotide exchange factor GrpE"/>
    <property type="match status" value="1"/>
</dbReference>
<evidence type="ECO:0000256" key="3">
    <source>
        <dbReference type="ARBA" id="ARBA00011738"/>
    </source>
</evidence>
<keyword evidence="13" id="KW-0175">Coiled coil</keyword>
<dbReference type="InterPro" id="IPR013805">
    <property type="entry name" value="GrpE_CC"/>
</dbReference>
<comment type="caution">
    <text evidence="15">The sequence shown here is derived from an EMBL/GenBank/DDBJ whole genome shotgun (WGS) entry which is preliminary data.</text>
</comment>
<dbReference type="EMBL" id="JACJPW010000040">
    <property type="protein sequence ID" value="MBD2182662.1"/>
    <property type="molecule type" value="Genomic_DNA"/>
</dbReference>
<dbReference type="PROSITE" id="PS01071">
    <property type="entry name" value="GRPE"/>
    <property type="match status" value="1"/>
</dbReference>
<comment type="function">
    <text evidence="7 10 11">Participates actively in the response to hyperosmotic and heat shock by preventing the aggregation of stress-denatured proteins, in association with DnaK and GrpE. It is the nucleotide exchange factor for DnaK and may function as a thermosensor. Unfolded proteins bind initially to DnaJ; upon interaction with the DnaJ-bound protein, DnaK hydrolyzes its bound ATP, resulting in the formation of a stable complex. GrpE releases ADP from DnaK; ATP binding to DnaK triggers the release of the substrate protein, thus completing the reaction cycle. Several rounds of ATP-dependent interactions between DnaJ, DnaK and GrpE are required for fully efficient folding.</text>
</comment>
<feature type="coiled-coil region" evidence="13">
    <location>
        <begin position="44"/>
        <end position="122"/>
    </location>
</feature>
<evidence type="ECO:0000256" key="6">
    <source>
        <dbReference type="ARBA" id="ARBA00023186"/>
    </source>
</evidence>
<dbReference type="Pfam" id="PF01025">
    <property type="entry name" value="GrpE"/>
    <property type="match status" value="1"/>
</dbReference>
<evidence type="ECO:0000256" key="1">
    <source>
        <dbReference type="ARBA" id="ARBA00004496"/>
    </source>
</evidence>
<comment type="subcellular location">
    <subcellularLocation>
        <location evidence="1 10">Cytoplasm</location>
    </subcellularLocation>
</comment>
<dbReference type="AlphaFoldDB" id="A0A926ZHX7"/>
<evidence type="ECO:0000256" key="13">
    <source>
        <dbReference type="SAM" id="Coils"/>
    </source>
</evidence>
<protein>
    <recommendedName>
        <fullName evidence="8 10">Protein GrpE</fullName>
    </recommendedName>
    <alternativeName>
        <fullName evidence="9 10">HSP-70 cofactor</fullName>
    </alternativeName>
</protein>
<keyword evidence="6 10" id="KW-0143">Chaperone</keyword>